<keyword evidence="1" id="KW-0732">Signal</keyword>
<evidence type="ECO:0000256" key="1">
    <source>
        <dbReference type="SAM" id="SignalP"/>
    </source>
</evidence>
<reference evidence="3" key="1">
    <citation type="submission" date="2011-05" db="EMBL/GenBank/DDBJ databases">
        <title>The genome sequence of Vittaforma corneae strain ATCC 50505.</title>
        <authorList>
            <consortium name="The Broad Institute Genome Sequencing Platform"/>
            <person name="Cuomo C."/>
            <person name="Didier E."/>
            <person name="Bowers L."/>
            <person name="Young S.K."/>
            <person name="Zeng Q."/>
            <person name="Gargeya S."/>
            <person name="Fitzgerald M."/>
            <person name="Haas B."/>
            <person name="Abouelleil A."/>
            <person name="Alvarado L."/>
            <person name="Arachchi H.M."/>
            <person name="Berlin A."/>
            <person name="Chapman S.B."/>
            <person name="Gearin G."/>
            <person name="Goldberg J."/>
            <person name="Griggs A."/>
            <person name="Gujja S."/>
            <person name="Hansen M."/>
            <person name="Heiman D."/>
            <person name="Howarth C."/>
            <person name="Larimer J."/>
            <person name="Lui A."/>
            <person name="MacDonald P.J.P."/>
            <person name="McCowen C."/>
            <person name="Montmayeur A."/>
            <person name="Murphy C."/>
            <person name="Neiman D."/>
            <person name="Pearson M."/>
            <person name="Priest M."/>
            <person name="Roberts A."/>
            <person name="Saif S."/>
            <person name="Shea T."/>
            <person name="Sisk P."/>
            <person name="Stolte C."/>
            <person name="Sykes S."/>
            <person name="Wortman J."/>
            <person name="Nusbaum C."/>
            <person name="Birren B."/>
        </authorList>
    </citation>
    <scope>NUCLEOTIDE SEQUENCE [LARGE SCALE GENOMIC DNA]</scope>
    <source>
        <strain evidence="3">ATCC 50505</strain>
    </source>
</reference>
<evidence type="ECO:0008006" key="4">
    <source>
        <dbReference type="Google" id="ProtNLM"/>
    </source>
</evidence>
<protein>
    <recommendedName>
        <fullName evidence="4">Secreted protein</fullName>
    </recommendedName>
</protein>
<proteinExistence type="predicted"/>
<dbReference type="EMBL" id="JH370171">
    <property type="protein sequence ID" value="ELA40857.1"/>
    <property type="molecule type" value="Genomic_DNA"/>
</dbReference>
<feature type="signal peptide" evidence="1">
    <location>
        <begin position="1"/>
        <end position="15"/>
    </location>
</feature>
<keyword evidence="3" id="KW-1185">Reference proteome</keyword>
<feature type="chain" id="PRO_5013266106" description="Secreted protein" evidence="1">
    <location>
        <begin position="16"/>
        <end position="184"/>
    </location>
</feature>
<evidence type="ECO:0000313" key="3">
    <source>
        <dbReference type="Proteomes" id="UP000011082"/>
    </source>
</evidence>
<accession>L2GKN6</accession>
<gene>
    <name evidence="2" type="ORF">VICG_02108</name>
</gene>
<dbReference type="VEuPathDB" id="MicrosporidiaDB:VICG_02108"/>
<sequence length="184" mass="20409">MKLGLVATLFTTALGRLVLTHSEIGAHRPLHTTMHSQFYEVSSRRVDTVPVLTDLVQHVLERDELVFTVGRREFALRPLECVKVNGRTGTSKILGRFERMSTSQSQLVLVFSDGGTGHECIVKISAGEELPGINECRYKTVLYLKLRDALQSETERAIVVVSSRPTVGSRLADLSKQGIECTNK</sequence>
<dbReference type="Proteomes" id="UP000011082">
    <property type="component" value="Unassembled WGS sequence"/>
</dbReference>
<dbReference type="AlphaFoldDB" id="L2GKN6"/>
<evidence type="ECO:0000313" key="2">
    <source>
        <dbReference type="EMBL" id="ELA40857.1"/>
    </source>
</evidence>
<dbReference type="RefSeq" id="XP_007605553.1">
    <property type="nucleotide sequence ID" value="XM_007605491.1"/>
</dbReference>
<dbReference type="InParanoid" id="L2GKN6"/>
<dbReference type="GeneID" id="19882818"/>
<organism evidence="2 3">
    <name type="scientific">Vittaforma corneae (strain ATCC 50505)</name>
    <name type="common">Microsporidian parasite</name>
    <name type="synonym">Nosema corneum</name>
    <dbReference type="NCBI Taxonomy" id="993615"/>
    <lineage>
        <taxon>Eukaryota</taxon>
        <taxon>Fungi</taxon>
        <taxon>Fungi incertae sedis</taxon>
        <taxon>Microsporidia</taxon>
        <taxon>Nosematidae</taxon>
        <taxon>Vittaforma</taxon>
    </lineage>
</organism>
<dbReference type="HOGENOM" id="CLU_1469329_0_0_1"/>
<name>L2GKN6_VITCO</name>